<evidence type="ECO:0000256" key="1">
    <source>
        <dbReference type="ARBA" id="ARBA00010562"/>
    </source>
</evidence>
<reference evidence="3 4" key="1">
    <citation type="journal article" date="2014" name="Genome Announc.">
        <title>Draft genome sequences of eight enterohepatic helicobacter species isolated from both laboratory and wild rodents.</title>
        <authorList>
            <person name="Sheh A."/>
            <person name="Shen Z."/>
            <person name="Fox J.G."/>
        </authorList>
    </citation>
    <scope>NUCLEOTIDE SEQUENCE [LARGE SCALE GENOMIC DNA]</scope>
    <source>
        <strain evidence="3 4">MIT 01-6451</strain>
    </source>
</reference>
<name>A0A4U8TSV3_9HELI</name>
<dbReference type="OrthoDB" id="9804867at2"/>
<dbReference type="GO" id="GO:0006355">
    <property type="term" value="P:regulation of DNA-templated transcription"/>
    <property type="evidence" value="ECO:0007669"/>
    <property type="project" value="InterPro"/>
</dbReference>
<evidence type="ECO:0000313" key="3">
    <source>
        <dbReference type="EMBL" id="TLE02925.1"/>
    </source>
</evidence>
<evidence type="ECO:0000256" key="2">
    <source>
        <dbReference type="ARBA" id="ARBA00022649"/>
    </source>
</evidence>
<comment type="similarity">
    <text evidence="1">Belongs to the RelB/DinJ antitoxin family.</text>
</comment>
<dbReference type="GO" id="GO:0006351">
    <property type="term" value="P:DNA-templated transcription"/>
    <property type="evidence" value="ECO:0007669"/>
    <property type="project" value="TreeGrafter"/>
</dbReference>
<dbReference type="AlphaFoldDB" id="A0A4U8TSV3"/>
<dbReference type="InterPro" id="IPR013321">
    <property type="entry name" value="Arc_rbn_hlx_hlx"/>
</dbReference>
<accession>A0A4U8TSV3</accession>
<dbReference type="EMBL" id="JRMQ02000002">
    <property type="protein sequence ID" value="TLE02925.1"/>
    <property type="molecule type" value="Genomic_DNA"/>
</dbReference>
<dbReference type="PIRSF" id="PIRSF003108">
    <property type="entry name" value="DinJ"/>
    <property type="match status" value="1"/>
</dbReference>
<dbReference type="Pfam" id="PF04221">
    <property type="entry name" value="RelB"/>
    <property type="match status" value="1"/>
</dbReference>
<dbReference type="Proteomes" id="UP000029707">
    <property type="component" value="Unassembled WGS sequence"/>
</dbReference>
<dbReference type="GO" id="GO:0044010">
    <property type="term" value="P:single-species biofilm formation"/>
    <property type="evidence" value="ECO:0007669"/>
    <property type="project" value="InterPro"/>
</dbReference>
<dbReference type="GeneID" id="82320747"/>
<comment type="caution">
    <text evidence="3">The sequence shown here is derived from an EMBL/GenBank/DDBJ whole genome shotgun (WGS) entry which is preliminary data.</text>
</comment>
<dbReference type="GO" id="GO:0015643">
    <property type="term" value="F:toxic substance binding"/>
    <property type="evidence" value="ECO:0007669"/>
    <property type="project" value="InterPro"/>
</dbReference>
<sequence length="96" mass="10945">MQSEMINVTFRMDKQDKQEFENVIHALGLNLSSAFNIFAKAVVRESGIPFALKAEIPNEETLRAMRNADNDVNCEEFTLEELIEIAKQARLENVES</sequence>
<dbReference type="PANTHER" id="PTHR38781">
    <property type="entry name" value="ANTITOXIN DINJ-RELATED"/>
    <property type="match status" value="1"/>
</dbReference>
<dbReference type="Gene3D" id="1.10.1220.10">
    <property type="entry name" value="Met repressor-like"/>
    <property type="match status" value="1"/>
</dbReference>
<keyword evidence="4" id="KW-1185">Reference proteome</keyword>
<dbReference type="InterPro" id="IPR026262">
    <property type="entry name" value="DinJ"/>
</dbReference>
<evidence type="ECO:0000313" key="4">
    <source>
        <dbReference type="Proteomes" id="UP000029707"/>
    </source>
</evidence>
<dbReference type="GO" id="GO:0000987">
    <property type="term" value="F:cis-regulatory region sequence-specific DNA binding"/>
    <property type="evidence" value="ECO:0007669"/>
    <property type="project" value="InterPro"/>
</dbReference>
<organism evidence="3 4">
    <name type="scientific">Helicobacter japonicus</name>
    <dbReference type="NCBI Taxonomy" id="425400"/>
    <lineage>
        <taxon>Bacteria</taxon>
        <taxon>Pseudomonadati</taxon>
        <taxon>Campylobacterota</taxon>
        <taxon>Epsilonproteobacteria</taxon>
        <taxon>Campylobacterales</taxon>
        <taxon>Helicobacteraceae</taxon>
        <taxon>Helicobacter</taxon>
    </lineage>
</organism>
<proteinExistence type="inferred from homology"/>
<protein>
    <submittedName>
        <fullName evidence="3">Type II toxin-antitoxin system RelB/DinJ family antitoxin</fullName>
    </submittedName>
</protein>
<gene>
    <name evidence="3" type="ORF">LS65_003105</name>
</gene>
<dbReference type="InterPro" id="IPR007337">
    <property type="entry name" value="RelB/DinJ"/>
</dbReference>
<dbReference type="NCBIfam" id="TIGR02384">
    <property type="entry name" value="RelB_DinJ"/>
    <property type="match status" value="1"/>
</dbReference>
<dbReference type="PANTHER" id="PTHR38781:SF1">
    <property type="entry name" value="ANTITOXIN DINJ-RELATED"/>
    <property type="match status" value="1"/>
</dbReference>
<dbReference type="RefSeq" id="WP_052061146.1">
    <property type="nucleotide sequence ID" value="NZ_CAJUDB010000022.1"/>
</dbReference>
<keyword evidence="2" id="KW-1277">Toxin-antitoxin system</keyword>